<reference evidence="2 3" key="1">
    <citation type="journal article" date="2021" name="Elife">
        <title>Chloroplast acquisition without the gene transfer in kleptoplastic sea slugs, Plakobranchus ocellatus.</title>
        <authorList>
            <person name="Maeda T."/>
            <person name="Takahashi S."/>
            <person name="Yoshida T."/>
            <person name="Shimamura S."/>
            <person name="Takaki Y."/>
            <person name="Nagai Y."/>
            <person name="Toyoda A."/>
            <person name="Suzuki Y."/>
            <person name="Arimoto A."/>
            <person name="Ishii H."/>
            <person name="Satoh N."/>
            <person name="Nishiyama T."/>
            <person name="Hasebe M."/>
            <person name="Maruyama T."/>
            <person name="Minagawa J."/>
            <person name="Obokata J."/>
            <person name="Shigenobu S."/>
        </authorList>
    </citation>
    <scope>NUCLEOTIDE SEQUENCE [LARGE SCALE GENOMIC DNA]</scope>
</reference>
<dbReference type="AlphaFoldDB" id="A0AAV4DDY4"/>
<sequence>MTMKYNRIHSSGESIVFGNGRPEAGLAPDAQARTSHHTPSLHASEQEYAGSTKALPIDSVLAGSLQIGLLLAPLAIASSPLCQVCFSRPALRFPFGFHSRASEVLFDCGYCAVLQLYQ</sequence>
<organism evidence="2 3">
    <name type="scientific">Plakobranchus ocellatus</name>
    <dbReference type="NCBI Taxonomy" id="259542"/>
    <lineage>
        <taxon>Eukaryota</taxon>
        <taxon>Metazoa</taxon>
        <taxon>Spiralia</taxon>
        <taxon>Lophotrochozoa</taxon>
        <taxon>Mollusca</taxon>
        <taxon>Gastropoda</taxon>
        <taxon>Heterobranchia</taxon>
        <taxon>Euthyneura</taxon>
        <taxon>Panpulmonata</taxon>
        <taxon>Sacoglossa</taxon>
        <taxon>Placobranchoidea</taxon>
        <taxon>Plakobranchidae</taxon>
        <taxon>Plakobranchus</taxon>
    </lineage>
</organism>
<name>A0AAV4DDY4_9GAST</name>
<feature type="region of interest" description="Disordered" evidence="1">
    <location>
        <begin position="17"/>
        <end position="45"/>
    </location>
</feature>
<evidence type="ECO:0000256" key="1">
    <source>
        <dbReference type="SAM" id="MobiDB-lite"/>
    </source>
</evidence>
<evidence type="ECO:0000313" key="2">
    <source>
        <dbReference type="EMBL" id="GFO42344.1"/>
    </source>
</evidence>
<accession>A0AAV4DDY4</accession>
<evidence type="ECO:0000313" key="3">
    <source>
        <dbReference type="Proteomes" id="UP000735302"/>
    </source>
</evidence>
<protein>
    <submittedName>
        <fullName evidence="2">Uncharacterized protein</fullName>
    </submittedName>
</protein>
<gene>
    <name evidence="2" type="ORF">PoB_006884900</name>
</gene>
<comment type="caution">
    <text evidence="2">The sequence shown here is derived from an EMBL/GenBank/DDBJ whole genome shotgun (WGS) entry which is preliminary data.</text>
</comment>
<keyword evidence="3" id="KW-1185">Reference proteome</keyword>
<proteinExistence type="predicted"/>
<dbReference type="Proteomes" id="UP000735302">
    <property type="component" value="Unassembled WGS sequence"/>
</dbReference>
<dbReference type="EMBL" id="BLXT01007798">
    <property type="protein sequence ID" value="GFO42344.1"/>
    <property type="molecule type" value="Genomic_DNA"/>
</dbReference>